<dbReference type="EMBL" id="JAESWB010000025">
    <property type="protein sequence ID" value="MBL4951114.1"/>
    <property type="molecule type" value="Genomic_DNA"/>
</dbReference>
<dbReference type="PANTHER" id="PTHR11548">
    <property type="entry name" value="THYMIDYLATE SYNTHASE 1"/>
    <property type="match status" value="1"/>
</dbReference>
<dbReference type="InterPro" id="IPR045097">
    <property type="entry name" value="Thymidate_synth/dCMP_Mease"/>
</dbReference>
<evidence type="ECO:0000259" key="5">
    <source>
        <dbReference type="Pfam" id="PF00303"/>
    </source>
</evidence>
<dbReference type="EC" id="2.1.1.45" evidence="1"/>
<keyword evidence="3" id="KW-0808">Transferase</keyword>
<sequence>MSYVDMVAVNDLKNILQQEWEIDNRAKWEDGEQVKTKRILQVANIYDLSQGFPISTLREINFKAAIDEIRWIYFQMSNKISDLNSKIWNSWKNENGEIERAYGYQIAKSTMGFPSQMHYILNEIKKNPTSRRIQMNMFSVEDQEIKSKKSLIECAYATHFSVKNGKLHMTLIQRSGDSLTAALAGGWNCVQYAALQHAIAKECNLNVGYFTHFVQDLHLYNKHEKQAKELIRRYEELGSFDLPILKIADKPIFELTADDFKLINYKHHGKIGRIEVAI</sequence>
<reference evidence="6 7" key="1">
    <citation type="submission" date="2021-01" db="EMBL/GenBank/DDBJ databases">
        <title>Genome public.</title>
        <authorList>
            <person name="Liu C."/>
            <person name="Sun Q."/>
        </authorList>
    </citation>
    <scope>NUCLEOTIDE SEQUENCE [LARGE SCALE GENOMIC DNA]</scope>
    <source>
        <strain evidence="6 7">YIM B02564</strain>
    </source>
</reference>
<keyword evidence="2" id="KW-0489">Methyltransferase</keyword>
<feature type="domain" description="Thymidylate synthase/dCMP hydroxymethylase" evidence="5">
    <location>
        <begin position="12"/>
        <end position="271"/>
    </location>
</feature>
<dbReference type="InterPro" id="IPR023451">
    <property type="entry name" value="Thymidate_synth/dCMP_Mease_dom"/>
</dbReference>
<evidence type="ECO:0000256" key="3">
    <source>
        <dbReference type="ARBA" id="ARBA00022679"/>
    </source>
</evidence>
<accession>A0ABS1TIH0</accession>
<dbReference type="SUPFAM" id="SSF55831">
    <property type="entry name" value="Thymidylate synthase/dCMP hydroxymethylase"/>
    <property type="match status" value="1"/>
</dbReference>
<dbReference type="InterPro" id="IPR036926">
    <property type="entry name" value="Thymidate_synth/dCMP_Mease_sf"/>
</dbReference>
<dbReference type="InterPro" id="IPR000398">
    <property type="entry name" value="Thymidylate_synthase"/>
</dbReference>
<dbReference type="RefSeq" id="WP_202652113.1">
    <property type="nucleotide sequence ID" value="NZ_JAESWB010000025.1"/>
</dbReference>
<keyword evidence="7" id="KW-1185">Reference proteome</keyword>
<dbReference type="CDD" id="cd00351">
    <property type="entry name" value="TS_Pyrimidine_HMase"/>
    <property type="match status" value="1"/>
</dbReference>
<evidence type="ECO:0000256" key="4">
    <source>
        <dbReference type="ARBA" id="ARBA00022727"/>
    </source>
</evidence>
<name>A0ABS1TIH0_9BACI</name>
<dbReference type="PANTHER" id="PTHR11548:SF1">
    <property type="entry name" value="THYMIDYLATE SYNTHASE 1"/>
    <property type="match status" value="1"/>
</dbReference>
<evidence type="ECO:0000256" key="1">
    <source>
        <dbReference type="ARBA" id="ARBA00011947"/>
    </source>
</evidence>
<evidence type="ECO:0000313" key="7">
    <source>
        <dbReference type="Proteomes" id="UP000623967"/>
    </source>
</evidence>
<keyword evidence="4" id="KW-0545">Nucleotide biosynthesis</keyword>
<dbReference type="Pfam" id="PF00303">
    <property type="entry name" value="Thymidylat_synt"/>
    <property type="match status" value="1"/>
</dbReference>
<evidence type="ECO:0000313" key="6">
    <source>
        <dbReference type="EMBL" id="MBL4951114.1"/>
    </source>
</evidence>
<comment type="caution">
    <text evidence="6">The sequence shown here is derived from an EMBL/GenBank/DDBJ whole genome shotgun (WGS) entry which is preliminary data.</text>
</comment>
<protein>
    <recommendedName>
        <fullName evidence="1">thymidylate synthase</fullName>
        <ecNumber evidence="1">2.1.1.45</ecNumber>
    </recommendedName>
</protein>
<dbReference type="Proteomes" id="UP000623967">
    <property type="component" value="Unassembled WGS sequence"/>
</dbReference>
<proteinExistence type="predicted"/>
<organism evidence="6 7">
    <name type="scientific">Neobacillus paridis</name>
    <dbReference type="NCBI Taxonomy" id="2803862"/>
    <lineage>
        <taxon>Bacteria</taxon>
        <taxon>Bacillati</taxon>
        <taxon>Bacillota</taxon>
        <taxon>Bacilli</taxon>
        <taxon>Bacillales</taxon>
        <taxon>Bacillaceae</taxon>
        <taxon>Neobacillus</taxon>
    </lineage>
</organism>
<evidence type="ECO:0000256" key="2">
    <source>
        <dbReference type="ARBA" id="ARBA00022603"/>
    </source>
</evidence>
<dbReference type="PRINTS" id="PR00108">
    <property type="entry name" value="THYMDSNTHASE"/>
</dbReference>
<gene>
    <name evidence="6" type="ORF">JK635_02515</name>
</gene>
<dbReference type="Gene3D" id="3.30.572.10">
    <property type="entry name" value="Thymidylate synthase/dCMP hydroxymethylase domain"/>
    <property type="match status" value="1"/>
</dbReference>